<name>A0A815LBR1_9BILA</name>
<dbReference type="Proteomes" id="UP000663881">
    <property type="component" value="Unassembled WGS sequence"/>
</dbReference>
<dbReference type="Proteomes" id="UP000663845">
    <property type="component" value="Unassembled WGS sequence"/>
</dbReference>
<dbReference type="OrthoDB" id="10000388at2759"/>
<evidence type="ECO:0000259" key="1">
    <source>
        <dbReference type="PROSITE" id="PS50181"/>
    </source>
</evidence>
<dbReference type="InterPro" id="IPR032675">
    <property type="entry name" value="LRR_dom_sf"/>
</dbReference>
<proteinExistence type="predicted"/>
<reference evidence="3" key="1">
    <citation type="submission" date="2021-02" db="EMBL/GenBank/DDBJ databases">
        <authorList>
            <person name="Nowell W R."/>
        </authorList>
    </citation>
    <scope>NUCLEOTIDE SEQUENCE</scope>
</reference>
<accession>A0A815LBR1</accession>
<evidence type="ECO:0000313" key="3">
    <source>
        <dbReference type="EMBL" id="CAF1404006.1"/>
    </source>
</evidence>
<dbReference type="EMBL" id="CAJNON010000919">
    <property type="protein sequence ID" value="CAF1404006.1"/>
    <property type="molecule type" value="Genomic_DNA"/>
</dbReference>
<dbReference type="PROSITE" id="PS50181">
    <property type="entry name" value="FBOX"/>
    <property type="match status" value="1"/>
</dbReference>
<dbReference type="Proteomes" id="UP000663891">
    <property type="component" value="Unassembled WGS sequence"/>
</dbReference>
<dbReference type="EMBL" id="CAJOAY010001873">
    <property type="protein sequence ID" value="CAF3896775.1"/>
    <property type="molecule type" value="Genomic_DNA"/>
</dbReference>
<protein>
    <recommendedName>
        <fullName evidence="1">F-box domain-containing protein</fullName>
    </recommendedName>
</protein>
<evidence type="ECO:0000313" key="5">
    <source>
        <dbReference type="Proteomes" id="UP000663891"/>
    </source>
</evidence>
<evidence type="ECO:0000313" key="4">
    <source>
        <dbReference type="EMBL" id="CAF3896775.1"/>
    </source>
</evidence>
<dbReference type="InterPro" id="IPR001810">
    <property type="entry name" value="F-box_dom"/>
</dbReference>
<comment type="caution">
    <text evidence="3">The sequence shown here is derived from an EMBL/GenBank/DDBJ whole genome shotgun (WGS) entry which is preliminary data.</text>
</comment>
<gene>
    <name evidence="2" type="ORF">JYZ213_LOCUS35256</name>
    <name evidence="4" type="ORF">OKA104_LOCUS23960</name>
    <name evidence="3" type="ORF">VCS650_LOCUS36667</name>
</gene>
<dbReference type="Gene3D" id="3.80.10.10">
    <property type="entry name" value="Ribonuclease Inhibitor"/>
    <property type="match status" value="1"/>
</dbReference>
<sequence>MSWFMFDYLPVEMLYAIFEYLWTNEILNSFLNINDYLNSVILNYNESFINFNSILRPLFDLTCDHLRPDQVIKLVLSDSNDTPDQSQLFLSRFPIEQFINLRAITLIEIDDDDAQSILTNLDHMKYLTCMKINPKFHYTHLNIKPQLTRFIVKYSDVIYFENQTFIIRNQLLQLRHLSLTYCSYFQLEYIFRYAPMLTSLNISIIFATHNGVNSFADCNKERPPLNLINLTLSLDMSIDCIHSDPIISRAHLERFLSHMPRLRRLGLIVNCEGNSNLAYGDRWKIFIVERLPLLRIFNFKFHLEHIYHDKQTILSHFRNSFWLDKNRNWFVAYNSRRSLLFTVPYFAPRSILYSGTPVLHNLTTLPIEQYSIFYNMINELTFDSINEELSYHYTNVDKLILLNHKINKALIDLSRIQCLCVNLSSCPFDTIIQLIRHSMPNLNQLSFNCKLSLTCSTPIIPLEQIRILHMPFFAYSLTDDNFNWSRIFLCVERLSMTVNSCHEMALLIDRFENLSCASFNIINCCINGRRNLRERRVTRQWIIENTRRLATMDNNNFTCRFEDTNIFTVHLWIGNNNQQQIKVCYCSTFYS</sequence>
<evidence type="ECO:0000313" key="2">
    <source>
        <dbReference type="EMBL" id="CAF1355015.1"/>
    </source>
</evidence>
<dbReference type="EMBL" id="CAJNOG010000771">
    <property type="protein sequence ID" value="CAF1355015.1"/>
    <property type="molecule type" value="Genomic_DNA"/>
</dbReference>
<organism evidence="3 5">
    <name type="scientific">Adineta steineri</name>
    <dbReference type="NCBI Taxonomy" id="433720"/>
    <lineage>
        <taxon>Eukaryota</taxon>
        <taxon>Metazoa</taxon>
        <taxon>Spiralia</taxon>
        <taxon>Gnathifera</taxon>
        <taxon>Rotifera</taxon>
        <taxon>Eurotatoria</taxon>
        <taxon>Bdelloidea</taxon>
        <taxon>Adinetida</taxon>
        <taxon>Adinetidae</taxon>
        <taxon>Adineta</taxon>
    </lineage>
</organism>
<dbReference type="AlphaFoldDB" id="A0A815LBR1"/>
<feature type="domain" description="F-box" evidence="1">
    <location>
        <begin position="3"/>
        <end position="51"/>
    </location>
</feature>